<proteinExistence type="predicted"/>
<evidence type="ECO:0000313" key="3">
    <source>
        <dbReference type="Proteomes" id="UP001148299"/>
    </source>
</evidence>
<feature type="region of interest" description="Disordered" evidence="1">
    <location>
        <begin position="172"/>
        <end position="212"/>
    </location>
</feature>
<evidence type="ECO:0000256" key="1">
    <source>
        <dbReference type="SAM" id="MobiDB-lite"/>
    </source>
</evidence>
<sequence>MPVTRPKKKATKPPRRPNIRWDTHKRQVLCCLYRFFCREPKVWEEVFSHIFMSHLIERGIAGLVPFQTLNIQWTHMRDHGDTDWYHVHIATEFNKDGEWKDIITRIKSAARSLRLQIREKDEDSVDISRWKPPGLLALRTEQAPPLAAPMSSPAIIVPAPFTNQVKAFTFHETEEQEQGSRLTHVENNNEPIEISSDDESEEDSQSASDHPVVNSHEKVCIWCEQGGPLINEPGEGLGFSQAHSRDQQKRNGNQSAHSDYYSDHRDQYREYENQIEISDDGQSQEWDYRHNFFQHQIREQESAILDSEIETSVTSTQNALQSEWIFEDDVPDTPTPCQRKDPRVHEREQNIHGDHIDLAEDRQIQLFFLMDHGRMAMWTCKKDQRIFQSYFLEVQLLSI</sequence>
<dbReference type="EMBL" id="JAPZBR010000008">
    <property type="protein sequence ID" value="KAJ5341025.1"/>
    <property type="molecule type" value="Genomic_DNA"/>
</dbReference>
<reference evidence="2" key="1">
    <citation type="submission" date="2022-12" db="EMBL/GenBank/DDBJ databases">
        <authorList>
            <person name="Petersen C."/>
        </authorList>
    </citation>
    <scope>NUCLEOTIDE SEQUENCE</scope>
    <source>
        <strain evidence="2">IBT 35675</strain>
    </source>
</reference>
<feature type="region of interest" description="Disordered" evidence="1">
    <location>
        <begin position="233"/>
        <end position="261"/>
    </location>
</feature>
<organism evidence="2 3">
    <name type="scientific">Penicillium brevicompactum</name>
    <dbReference type="NCBI Taxonomy" id="5074"/>
    <lineage>
        <taxon>Eukaryota</taxon>
        <taxon>Fungi</taxon>
        <taxon>Dikarya</taxon>
        <taxon>Ascomycota</taxon>
        <taxon>Pezizomycotina</taxon>
        <taxon>Eurotiomycetes</taxon>
        <taxon>Eurotiomycetidae</taxon>
        <taxon>Eurotiales</taxon>
        <taxon>Aspergillaceae</taxon>
        <taxon>Penicillium</taxon>
    </lineage>
</organism>
<dbReference type="Proteomes" id="UP001148299">
    <property type="component" value="Unassembled WGS sequence"/>
</dbReference>
<name>A0A9W9QNA9_PENBR</name>
<reference evidence="2" key="2">
    <citation type="journal article" date="2023" name="IMA Fungus">
        <title>Comparative genomic study of the Penicillium genus elucidates a diverse pangenome and 15 lateral gene transfer events.</title>
        <authorList>
            <person name="Petersen C."/>
            <person name="Sorensen T."/>
            <person name="Nielsen M.R."/>
            <person name="Sondergaard T.E."/>
            <person name="Sorensen J.L."/>
            <person name="Fitzpatrick D.A."/>
            <person name="Frisvad J.C."/>
            <person name="Nielsen K.L."/>
        </authorList>
    </citation>
    <scope>NUCLEOTIDE SEQUENCE</scope>
    <source>
        <strain evidence="2">IBT 35675</strain>
    </source>
</reference>
<gene>
    <name evidence="2" type="ORF">N7541_010149</name>
</gene>
<protein>
    <submittedName>
        <fullName evidence="2">Uncharacterized protein</fullName>
    </submittedName>
</protein>
<feature type="compositionally biased region" description="Polar residues" evidence="1">
    <location>
        <begin position="179"/>
        <end position="190"/>
    </location>
</feature>
<evidence type="ECO:0000313" key="2">
    <source>
        <dbReference type="EMBL" id="KAJ5341025.1"/>
    </source>
</evidence>
<keyword evidence="3" id="KW-1185">Reference proteome</keyword>
<comment type="caution">
    <text evidence="2">The sequence shown here is derived from an EMBL/GenBank/DDBJ whole genome shotgun (WGS) entry which is preliminary data.</text>
</comment>
<feature type="compositionally biased region" description="Acidic residues" evidence="1">
    <location>
        <begin position="195"/>
        <end position="204"/>
    </location>
</feature>
<accession>A0A9W9QNA9</accession>
<dbReference type="AlphaFoldDB" id="A0A9W9QNA9"/>